<feature type="transmembrane region" description="Helical" evidence="12">
    <location>
        <begin position="320"/>
        <end position="344"/>
    </location>
</feature>
<evidence type="ECO:0000256" key="2">
    <source>
        <dbReference type="ARBA" id="ARBA00004651"/>
    </source>
</evidence>
<evidence type="ECO:0000256" key="9">
    <source>
        <dbReference type="ARBA" id="ARBA00023136"/>
    </source>
</evidence>
<reference evidence="13 14" key="1">
    <citation type="journal article" date="2018" name="Mycol. Prog.">
        <title>Coniella lustricola, a new species from submerged detritus.</title>
        <authorList>
            <person name="Raudabaugh D.B."/>
            <person name="Iturriaga T."/>
            <person name="Carver A."/>
            <person name="Mondo S."/>
            <person name="Pangilinan J."/>
            <person name="Lipzen A."/>
            <person name="He G."/>
            <person name="Amirebrahimi M."/>
            <person name="Grigoriev I.V."/>
            <person name="Miller A.N."/>
        </authorList>
    </citation>
    <scope>NUCLEOTIDE SEQUENCE [LARGE SCALE GENOMIC DNA]</scope>
    <source>
        <strain evidence="13 14">B22-T-1</strain>
    </source>
</reference>
<keyword evidence="8" id="KW-0406">Ion transport</keyword>
<keyword evidence="4" id="KW-0813">Transport</keyword>
<evidence type="ECO:0000256" key="11">
    <source>
        <dbReference type="ARBA" id="ARBA00032555"/>
    </source>
</evidence>
<dbReference type="GO" id="GO:0015098">
    <property type="term" value="F:molybdate ion transmembrane transporter activity"/>
    <property type="evidence" value="ECO:0007669"/>
    <property type="project" value="InterPro"/>
</dbReference>
<feature type="transmembrane region" description="Helical" evidence="12">
    <location>
        <begin position="258"/>
        <end position="279"/>
    </location>
</feature>
<evidence type="ECO:0000256" key="7">
    <source>
        <dbReference type="ARBA" id="ARBA00022989"/>
    </source>
</evidence>
<evidence type="ECO:0000256" key="3">
    <source>
        <dbReference type="ARBA" id="ARBA00021242"/>
    </source>
</evidence>
<dbReference type="InParanoid" id="A0A2T3ANN4"/>
<name>A0A2T3ANN4_9PEZI</name>
<evidence type="ECO:0000256" key="1">
    <source>
        <dbReference type="ARBA" id="ARBA00003019"/>
    </source>
</evidence>
<proteinExistence type="predicted"/>
<feature type="transmembrane region" description="Helical" evidence="12">
    <location>
        <begin position="38"/>
        <end position="57"/>
    </location>
</feature>
<organism evidence="13 14">
    <name type="scientific">Coniella lustricola</name>
    <dbReference type="NCBI Taxonomy" id="2025994"/>
    <lineage>
        <taxon>Eukaryota</taxon>
        <taxon>Fungi</taxon>
        <taxon>Dikarya</taxon>
        <taxon>Ascomycota</taxon>
        <taxon>Pezizomycotina</taxon>
        <taxon>Sordariomycetes</taxon>
        <taxon>Sordariomycetidae</taxon>
        <taxon>Diaporthales</taxon>
        <taxon>Schizoparmaceae</taxon>
        <taxon>Coniella</taxon>
    </lineage>
</organism>
<feature type="transmembrane region" description="Helical" evidence="12">
    <location>
        <begin position="122"/>
        <end position="141"/>
    </location>
</feature>
<feature type="transmembrane region" description="Helical" evidence="12">
    <location>
        <begin position="388"/>
        <end position="410"/>
    </location>
</feature>
<keyword evidence="5" id="KW-1003">Cell membrane</keyword>
<feature type="transmembrane region" description="Helical" evidence="12">
    <location>
        <begin position="364"/>
        <end position="382"/>
    </location>
</feature>
<dbReference type="Gene3D" id="1.20.1250.20">
    <property type="entry name" value="MFS general substrate transporter like domains"/>
    <property type="match status" value="1"/>
</dbReference>
<comment type="function">
    <text evidence="1">Mediates high-affinity intracellular uptake of the rare oligo-element molybdenum.</text>
</comment>
<protein>
    <recommendedName>
        <fullName evidence="3">Molybdate-anion transporter</fullName>
    </recommendedName>
    <alternativeName>
        <fullName evidence="10">Major facilitator superfamily domain-containing protein 5</fullName>
    </alternativeName>
    <alternativeName>
        <fullName evidence="11">Molybdate transporter 2 homolog</fullName>
    </alternativeName>
</protein>
<dbReference type="PANTHER" id="PTHR23516:SF1">
    <property type="entry name" value="MOLYBDATE-ANION TRANSPORTER"/>
    <property type="match status" value="1"/>
</dbReference>
<evidence type="ECO:0000256" key="5">
    <source>
        <dbReference type="ARBA" id="ARBA00022475"/>
    </source>
</evidence>
<keyword evidence="7 12" id="KW-1133">Transmembrane helix</keyword>
<evidence type="ECO:0000313" key="13">
    <source>
        <dbReference type="EMBL" id="PSS05236.1"/>
    </source>
</evidence>
<evidence type="ECO:0000313" key="14">
    <source>
        <dbReference type="Proteomes" id="UP000241462"/>
    </source>
</evidence>
<evidence type="ECO:0000256" key="8">
    <source>
        <dbReference type="ARBA" id="ARBA00023065"/>
    </source>
</evidence>
<keyword evidence="6 12" id="KW-0812">Transmembrane</keyword>
<dbReference type="GO" id="GO:0005886">
    <property type="term" value="C:plasma membrane"/>
    <property type="evidence" value="ECO:0007669"/>
    <property type="project" value="UniProtKB-SubCell"/>
</dbReference>
<dbReference type="AlphaFoldDB" id="A0A2T3ANN4"/>
<dbReference type="SUPFAM" id="SSF103473">
    <property type="entry name" value="MFS general substrate transporter"/>
    <property type="match status" value="1"/>
</dbReference>
<keyword evidence="14" id="KW-1185">Reference proteome</keyword>
<evidence type="ECO:0000256" key="12">
    <source>
        <dbReference type="SAM" id="Phobius"/>
    </source>
</evidence>
<sequence length="455" mass="49002">MSPTYHMPPMSFRQSIVQWVTSLGNAVGTSFRRTFLTIYLLVMSSEWLSGPYLYTLFRDDYAFSESTVCALYATAYTSAAVSALATGFLADRYGRRKACLAQCLVHSAACLTVVFGGRNLPILFLGRVLAGTALTLLWTVFEGWMVTEWNARGLDECNETGTGNIGGGGGGGLCQMFGIMTTANCMTAIVGGVVGHALVSSFGSKLWPFGLGIVRMILRLLTCARPGWLGGQFESLFKNASYGNPADTLASLYIDIRIWTLTLITCCFEGTIFLVNFFWPGVLQNAHKSATLDEDNSSSSSKSNNSLATSALHIPLSHDIPYGVVFASFMAAMILGALFFNAYFGTKIFKNSGGSSTHELKAPVCLLTGAVLTAGLSLLCLSVTKSEIAQFCTFLVFEVANGVYVPSMAYTRGVVVDDRSRAGLYGLMKIPLFVFVILALGITAGESMHHTQMLI</sequence>
<dbReference type="PANTHER" id="PTHR23516">
    <property type="entry name" value="SAM (S-ADENOSYL METHIONINE) TRANSPORTER"/>
    <property type="match status" value="1"/>
</dbReference>
<dbReference type="GO" id="GO:0006811">
    <property type="term" value="P:monoatomic ion transport"/>
    <property type="evidence" value="ECO:0007669"/>
    <property type="project" value="UniProtKB-KW"/>
</dbReference>
<feature type="transmembrane region" description="Helical" evidence="12">
    <location>
        <begin position="422"/>
        <end position="444"/>
    </location>
</feature>
<dbReference type="Proteomes" id="UP000241462">
    <property type="component" value="Unassembled WGS sequence"/>
</dbReference>
<evidence type="ECO:0000256" key="6">
    <source>
        <dbReference type="ARBA" id="ARBA00022692"/>
    </source>
</evidence>
<gene>
    <name evidence="13" type="ORF">BD289DRAFT_457564</name>
</gene>
<keyword evidence="9 12" id="KW-0472">Membrane</keyword>
<dbReference type="Pfam" id="PF05631">
    <property type="entry name" value="MFS_5"/>
    <property type="match status" value="1"/>
</dbReference>
<evidence type="ECO:0000256" key="10">
    <source>
        <dbReference type="ARBA" id="ARBA00030646"/>
    </source>
</evidence>
<dbReference type="InterPro" id="IPR036259">
    <property type="entry name" value="MFS_trans_sf"/>
</dbReference>
<comment type="subcellular location">
    <subcellularLocation>
        <location evidence="2">Cell membrane</location>
        <topology evidence="2">Multi-pass membrane protein</topology>
    </subcellularLocation>
</comment>
<dbReference type="EMBL" id="KZ678372">
    <property type="protein sequence ID" value="PSS05236.1"/>
    <property type="molecule type" value="Genomic_DNA"/>
</dbReference>
<evidence type="ECO:0000256" key="4">
    <source>
        <dbReference type="ARBA" id="ARBA00022448"/>
    </source>
</evidence>
<accession>A0A2T3ANN4</accession>
<feature type="transmembrane region" description="Helical" evidence="12">
    <location>
        <begin position="69"/>
        <end position="91"/>
    </location>
</feature>
<dbReference type="OrthoDB" id="263957at2759"/>
<dbReference type="InterPro" id="IPR008509">
    <property type="entry name" value="MOT2/MFSD5"/>
</dbReference>